<evidence type="ECO:0000256" key="1">
    <source>
        <dbReference type="ARBA" id="ARBA00023098"/>
    </source>
</evidence>
<evidence type="ECO:0000256" key="3">
    <source>
        <dbReference type="SAM" id="MobiDB-lite"/>
    </source>
</evidence>
<feature type="active site" description="Nucleophile" evidence="2">
    <location>
        <position position="173"/>
    </location>
</feature>
<comment type="caution">
    <text evidence="2">Lacks conserved residue(s) required for the propagation of feature annotation.</text>
</comment>
<accession>A0A4Q7NTA3</accession>
<dbReference type="PROSITE" id="PS51635">
    <property type="entry name" value="PNPLA"/>
    <property type="match status" value="1"/>
</dbReference>
<dbReference type="GO" id="GO:0016042">
    <property type="term" value="P:lipid catabolic process"/>
    <property type="evidence" value="ECO:0007669"/>
    <property type="project" value="UniProtKB-UniRule"/>
</dbReference>
<feature type="compositionally biased region" description="Acidic residues" evidence="3">
    <location>
        <begin position="1"/>
        <end position="12"/>
    </location>
</feature>
<dbReference type="InterPro" id="IPR016035">
    <property type="entry name" value="Acyl_Trfase/lysoPLipase"/>
</dbReference>
<keyword evidence="2" id="KW-0378">Hydrolase</keyword>
<dbReference type="Pfam" id="PF01734">
    <property type="entry name" value="Patatin"/>
    <property type="match status" value="1"/>
</dbReference>
<dbReference type="Proteomes" id="UP000293638">
    <property type="component" value="Unassembled WGS sequence"/>
</dbReference>
<dbReference type="AlphaFoldDB" id="A0A4Q7NTA3"/>
<gene>
    <name evidence="5" type="ORF">EV189_1903</name>
</gene>
<keyword evidence="2" id="KW-0442">Lipid degradation</keyword>
<evidence type="ECO:0000259" key="4">
    <source>
        <dbReference type="PROSITE" id="PS51635"/>
    </source>
</evidence>
<reference evidence="5 6" key="1">
    <citation type="submission" date="2019-02" db="EMBL/GenBank/DDBJ databases">
        <title>Genomic Encyclopedia of Type Strains, Phase IV (KMG-IV): sequencing the most valuable type-strain genomes for metagenomic binning, comparative biology and taxonomic classification.</title>
        <authorList>
            <person name="Goeker M."/>
        </authorList>
    </citation>
    <scope>NUCLEOTIDE SEQUENCE [LARGE SCALE GENOMIC DNA]</scope>
    <source>
        <strain evidence="5 6">DSM 45622</strain>
    </source>
</reference>
<protein>
    <submittedName>
        <fullName evidence="5">NTE family protein</fullName>
    </submittedName>
</protein>
<sequence length="449" mass="45174">MALGEADGEAVGEAERGGLAVGDGLAERLGAGGEGRATGVPTGSGVSTAGAEGCSLLAAALGGVLAPPSAVPSGFSPELPPQAATSRSAPSTGPAVTRRTGSPSVADCLPRLGGGPVGNPDPMAGDLQQGPRRAVVLGAGGVLGAAWMVGSLVALRDALGVEARDADLLVGTSAGSVLAALLAAGCSAEDLLASQRSAEGLLPLPGGRTVGFDHDTGTGGWLPARPSPPPASPALLRRGLRDRHVPPLATFWAAMPGGRGSLEPLRTALADACGPGWPRPGLALPALDFATGERRLFTAASGIPVADAVVASCTAPLWYAPAELGGRTYIDGGVASITSADLLAELPADRRVDEAYVLAPLASLVPDAPRDLASRLERRWRRRETRKVLEEVRAGASRGTRVVLLTPGPEDLAVMGANLMDPRRRSAVLETALRTTSRALARTSLGVAG</sequence>
<dbReference type="EMBL" id="SGXD01000002">
    <property type="protein sequence ID" value="RZS90120.1"/>
    <property type="molecule type" value="Genomic_DNA"/>
</dbReference>
<feature type="region of interest" description="Disordered" evidence="3">
    <location>
        <begin position="1"/>
        <end position="48"/>
    </location>
</feature>
<dbReference type="InterPro" id="IPR002641">
    <property type="entry name" value="PNPLA_dom"/>
</dbReference>
<feature type="region of interest" description="Disordered" evidence="3">
    <location>
        <begin position="71"/>
        <end position="127"/>
    </location>
</feature>
<evidence type="ECO:0000256" key="2">
    <source>
        <dbReference type="PROSITE-ProRule" id="PRU01161"/>
    </source>
</evidence>
<name>A0A4Q7NTA3_9ACTN</name>
<organism evidence="5 6">
    <name type="scientific">Motilibacter rhizosphaerae</name>
    <dbReference type="NCBI Taxonomy" id="598652"/>
    <lineage>
        <taxon>Bacteria</taxon>
        <taxon>Bacillati</taxon>
        <taxon>Actinomycetota</taxon>
        <taxon>Actinomycetes</taxon>
        <taxon>Motilibacterales</taxon>
        <taxon>Motilibacteraceae</taxon>
        <taxon>Motilibacter</taxon>
    </lineage>
</organism>
<dbReference type="Gene3D" id="3.40.1090.10">
    <property type="entry name" value="Cytosolic phospholipase A2 catalytic domain"/>
    <property type="match status" value="2"/>
</dbReference>
<evidence type="ECO:0000313" key="6">
    <source>
        <dbReference type="Proteomes" id="UP000293638"/>
    </source>
</evidence>
<dbReference type="SUPFAM" id="SSF52151">
    <property type="entry name" value="FabD/lysophospholipase-like"/>
    <property type="match status" value="1"/>
</dbReference>
<comment type="caution">
    <text evidence="5">The sequence shown here is derived from an EMBL/GenBank/DDBJ whole genome shotgun (WGS) entry which is preliminary data.</text>
</comment>
<keyword evidence="6" id="KW-1185">Reference proteome</keyword>
<proteinExistence type="predicted"/>
<feature type="active site" description="Proton acceptor" evidence="2">
    <location>
        <position position="331"/>
    </location>
</feature>
<feature type="short sequence motif" description="GXSXG" evidence="2">
    <location>
        <begin position="171"/>
        <end position="175"/>
    </location>
</feature>
<keyword evidence="1 2" id="KW-0443">Lipid metabolism</keyword>
<feature type="short sequence motif" description="DGA/G" evidence="2">
    <location>
        <begin position="331"/>
        <end position="333"/>
    </location>
</feature>
<dbReference type="GO" id="GO:0016787">
    <property type="term" value="F:hydrolase activity"/>
    <property type="evidence" value="ECO:0007669"/>
    <property type="project" value="UniProtKB-UniRule"/>
</dbReference>
<evidence type="ECO:0000313" key="5">
    <source>
        <dbReference type="EMBL" id="RZS90120.1"/>
    </source>
</evidence>
<feature type="domain" description="PNPLA" evidence="4">
    <location>
        <begin position="136"/>
        <end position="344"/>
    </location>
</feature>